<reference evidence="1 2" key="1">
    <citation type="submission" date="2016-10" db="EMBL/GenBank/DDBJ databases">
        <authorList>
            <person name="de Groot N.N."/>
        </authorList>
    </citation>
    <scope>NUCLEOTIDE SEQUENCE [LARGE SCALE GENOMIC DNA]</scope>
    <source>
        <strain evidence="1 2">DSM 18610</strain>
    </source>
</reference>
<proteinExistence type="predicted"/>
<name>A0A1H9U9U9_9SPHI</name>
<dbReference type="OrthoDB" id="753082at2"/>
<organism evidence="1 2">
    <name type="scientific">Pedobacter rhizosphaerae</name>
    <dbReference type="NCBI Taxonomy" id="390241"/>
    <lineage>
        <taxon>Bacteria</taxon>
        <taxon>Pseudomonadati</taxon>
        <taxon>Bacteroidota</taxon>
        <taxon>Sphingobacteriia</taxon>
        <taxon>Sphingobacteriales</taxon>
        <taxon>Sphingobacteriaceae</taxon>
        <taxon>Pedobacter</taxon>
    </lineage>
</organism>
<accession>A0A1H9U9U9</accession>
<protein>
    <submittedName>
        <fullName evidence="1">Uncharacterized protein</fullName>
    </submittedName>
</protein>
<gene>
    <name evidence="1" type="ORF">SAMN04488023_1293</name>
</gene>
<dbReference type="RefSeq" id="WP_090887033.1">
    <property type="nucleotide sequence ID" value="NZ_FOGG01000029.1"/>
</dbReference>
<dbReference type="STRING" id="390241.SAMN04488023_1293"/>
<dbReference type="EMBL" id="FOGG01000029">
    <property type="protein sequence ID" value="SES06340.1"/>
    <property type="molecule type" value="Genomic_DNA"/>
</dbReference>
<dbReference type="AlphaFoldDB" id="A0A1H9U9U9"/>
<evidence type="ECO:0000313" key="1">
    <source>
        <dbReference type="EMBL" id="SES06340.1"/>
    </source>
</evidence>
<keyword evidence="2" id="KW-1185">Reference proteome</keyword>
<dbReference type="Proteomes" id="UP000199572">
    <property type="component" value="Unassembled WGS sequence"/>
</dbReference>
<sequence>MEYNFVTEEITEIIADLDIIAKYHSGSKALLHPDKPNILSTKANIRLLIGKEGDKLSLVDDFNIAKVVLETGLEHSHVQNLFVLTRNMIDIEWGYYKTHFTSEDTNEINLHSRLRILISELKILKEQLEGRGILETKIKLRQLMNNGKSMVPYDVPNMGVTIDSKEENLEIIKLVLLNRFRQITELSYLYLHITTEEPSKWSADIIEQMLEYFYQPFSDARAKWLFGRYATQNIIAYLKAETNFHKEDIEVTQQQGVLIYTLFLLFGLIDIKIEDGIPEFKSDRDKAKLIRSFLRQDLKDKEIEFYNLMFTFFPVEN</sequence>
<evidence type="ECO:0000313" key="2">
    <source>
        <dbReference type="Proteomes" id="UP000199572"/>
    </source>
</evidence>